<dbReference type="EMBL" id="KE525352">
    <property type="protein sequence ID" value="KFB51432.1"/>
    <property type="molecule type" value="Genomic_DNA"/>
</dbReference>
<accession>A0A084WMI8</accession>
<evidence type="ECO:0000313" key="3">
    <source>
        <dbReference type="EnsemblMetazoa" id="ASIC019912-PA"/>
    </source>
</evidence>
<dbReference type="Proteomes" id="UP000030765">
    <property type="component" value="Unassembled WGS sequence"/>
</dbReference>
<evidence type="ECO:0000256" key="1">
    <source>
        <dbReference type="SAM" id="MobiDB-lite"/>
    </source>
</evidence>
<dbReference type="AlphaFoldDB" id="A0A084WMI8"/>
<dbReference type="EMBL" id="ATLV01024465">
    <property type="status" value="NOT_ANNOTATED_CDS"/>
    <property type="molecule type" value="Genomic_DNA"/>
</dbReference>
<evidence type="ECO:0000313" key="2">
    <source>
        <dbReference type="EMBL" id="KFB51432.1"/>
    </source>
</evidence>
<feature type="compositionally biased region" description="Basic and acidic residues" evidence="1">
    <location>
        <begin position="60"/>
        <end position="71"/>
    </location>
</feature>
<reference evidence="2 4" key="1">
    <citation type="journal article" date="2014" name="BMC Genomics">
        <title>Genome sequence of Anopheles sinensis provides insight into genetics basis of mosquito competence for malaria parasites.</title>
        <authorList>
            <person name="Zhou D."/>
            <person name="Zhang D."/>
            <person name="Ding G."/>
            <person name="Shi L."/>
            <person name="Hou Q."/>
            <person name="Ye Y."/>
            <person name="Xu Y."/>
            <person name="Zhou H."/>
            <person name="Xiong C."/>
            <person name="Li S."/>
            <person name="Yu J."/>
            <person name="Hong S."/>
            <person name="Yu X."/>
            <person name="Zou P."/>
            <person name="Chen C."/>
            <person name="Chang X."/>
            <person name="Wang W."/>
            <person name="Lv Y."/>
            <person name="Sun Y."/>
            <person name="Ma L."/>
            <person name="Shen B."/>
            <person name="Zhu C."/>
        </authorList>
    </citation>
    <scope>NUCLEOTIDE SEQUENCE [LARGE SCALE GENOMIC DNA]</scope>
</reference>
<name>A0A084WMI8_ANOSI</name>
<feature type="region of interest" description="Disordered" evidence="1">
    <location>
        <begin position="59"/>
        <end position="79"/>
    </location>
</feature>
<gene>
    <name evidence="2" type="ORF">ZHAS_00019912</name>
</gene>
<dbReference type="EnsemblMetazoa" id="ASIC019912-RA">
    <property type="protein sequence ID" value="ASIC019912-PA"/>
    <property type="gene ID" value="ASIC019912"/>
</dbReference>
<dbReference type="VEuPathDB" id="VectorBase:ASIC019912"/>
<reference evidence="3" key="2">
    <citation type="submission" date="2020-05" db="UniProtKB">
        <authorList>
            <consortium name="EnsemblMetazoa"/>
        </authorList>
    </citation>
    <scope>IDENTIFICATION</scope>
</reference>
<keyword evidence="4" id="KW-1185">Reference proteome</keyword>
<sequence>MECTSLESNAGGHHFGAVMFPGVSTRFRSLDEDSNLQIRPPHDTVLKAQASREFVIQHAPARDTRDDERLAVSRCTALD</sequence>
<organism evidence="2">
    <name type="scientific">Anopheles sinensis</name>
    <name type="common">Mosquito</name>
    <dbReference type="NCBI Taxonomy" id="74873"/>
    <lineage>
        <taxon>Eukaryota</taxon>
        <taxon>Metazoa</taxon>
        <taxon>Ecdysozoa</taxon>
        <taxon>Arthropoda</taxon>
        <taxon>Hexapoda</taxon>
        <taxon>Insecta</taxon>
        <taxon>Pterygota</taxon>
        <taxon>Neoptera</taxon>
        <taxon>Endopterygota</taxon>
        <taxon>Diptera</taxon>
        <taxon>Nematocera</taxon>
        <taxon>Culicoidea</taxon>
        <taxon>Culicidae</taxon>
        <taxon>Anophelinae</taxon>
        <taxon>Anopheles</taxon>
    </lineage>
</organism>
<protein>
    <submittedName>
        <fullName evidence="2 3">Uncharacterized protein</fullName>
    </submittedName>
</protein>
<evidence type="ECO:0000313" key="4">
    <source>
        <dbReference type="Proteomes" id="UP000030765"/>
    </source>
</evidence>
<proteinExistence type="predicted"/>